<dbReference type="SUPFAM" id="SSF52309">
    <property type="entry name" value="N-(deoxy)ribosyltransferase-like"/>
    <property type="match status" value="1"/>
</dbReference>
<dbReference type="AlphaFoldDB" id="A0A8C3JNJ5"/>
<evidence type="ECO:0000313" key="8">
    <source>
        <dbReference type="Proteomes" id="UP000694419"/>
    </source>
</evidence>
<dbReference type="Pfam" id="PF02267">
    <property type="entry name" value="Rib_hydrolayse"/>
    <property type="match status" value="1"/>
</dbReference>
<reference evidence="7" key="2">
    <citation type="submission" date="2025-09" db="UniProtKB">
        <authorList>
            <consortium name="Ensembl"/>
        </authorList>
    </citation>
    <scope>IDENTIFICATION</scope>
</reference>
<keyword evidence="6" id="KW-1015">Disulfide bond</keyword>
<evidence type="ECO:0000256" key="2">
    <source>
        <dbReference type="ARBA" id="ARBA00011982"/>
    </source>
</evidence>
<protein>
    <recommendedName>
        <fullName evidence="2">ADP-ribosyl cyclase/cyclic ADP-ribose hydrolase</fullName>
        <ecNumber evidence="2">3.2.2.6</ecNumber>
    </recommendedName>
</protein>
<dbReference type="GO" id="GO:0016740">
    <property type="term" value="F:transferase activity"/>
    <property type="evidence" value="ECO:0007669"/>
    <property type="project" value="UniProtKB-KW"/>
</dbReference>
<dbReference type="InterPro" id="IPR003193">
    <property type="entry name" value="ADP-ribosyl_cyclase"/>
</dbReference>
<evidence type="ECO:0000256" key="3">
    <source>
        <dbReference type="ARBA" id="ARBA00022679"/>
    </source>
</evidence>
<dbReference type="Proteomes" id="UP000694419">
    <property type="component" value="Unplaced"/>
</dbReference>
<reference evidence="7" key="1">
    <citation type="submission" date="2025-08" db="UniProtKB">
        <authorList>
            <consortium name="Ensembl"/>
        </authorList>
    </citation>
    <scope>IDENTIFICATION</scope>
</reference>
<evidence type="ECO:0000256" key="6">
    <source>
        <dbReference type="ARBA" id="ARBA00023157"/>
    </source>
</evidence>
<dbReference type="GO" id="GO:0030890">
    <property type="term" value="P:positive regulation of B cell proliferation"/>
    <property type="evidence" value="ECO:0007669"/>
    <property type="project" value="TreeGrafter"/>
</dbReference>
<keyword evidence="5" id="KW-0520">NAD</keyword>
<keyword evidence="3" id="KW-0808">Transferase</keyword>
<accession>A0A8C3JNJ5</accession>
<evidence type="ECO:0000313" key="7">
    <source>
        <dbReference type="Ensembl" id="ENSCPGP00000010094.1"/>
    </source>
</evidence>
<dbReference type="EC" id="3.2.2.6" evidence="2"/>
<dbReference type="PANTHER" id="PTHR10912:SF4">
    <property type="entry name" value="ADP-RIBOSYL CYCLASE_CYCLIC ADP-RIBOSE HYDROLASE 2"/>
    <property type="match status" value="1"/>
</dbReference>
<name>A0A8C3JNJ5_9CHAR</name>
<dbReference type="GO" id="GO:0016849">
    <property type="term" value="F:phosphorus-oxygen lyase activity"/>
    <property type="evidence" value="ECO:0007669"/>
    <property type="project" value="TreeGrafter"/>
</dbReference>
<dbReference type="GO" id="GO:0005886">
    <property type="term" value="C:plasma membrane"/>
    <property type="evidence" value="ECO:0007669"/>
    <property type="project" value="TreeGrafter"/>
</dbReference>
<dbReference type="Ensembl" id="ENSCPGT00000011080.1">
    <property type="protein sequence ID" value="ENSCPGP00000010094.1"/>
    <property type="gene ID" value="ENSCPGG00000007175.1"/>
</dbReference>
<proteinExistence type="inferred from homology"/>
<dbReference type="CDD" id="cd04759">
    <property type="entry name" value="Rib_hydrolase"/>
    <property type="match status" value="1"/>
</dbReference>
<dbReference type="Gene3D" id="1.20.82.10">
    <property type="entry name" value="ADP Ribosyl Cyclase, Chain A, domain 1"/>
    <property type="match status" value="1"/>
</dbReference>
<dbReference type="PANTHER" id="PTHR10912">
    <property type="entry name" value="ADP-RIBOSYL CYCLASE"/>
    <property type="match status" value="1"/>
</dbReference>
<dbReference type="GO" id="GO:0061809">
    <property type="term" value="F:NAD+ nucleosidase activity, cyclic ADP-ribose generating"/>
    <property type="evidence" value="ECO:0007669"/>
    <property type="project" value="UniProtKB-EC"/>
</dbReference>
<keyword evidence="4" id="KW-0378">Hydrolase</keyword>
<evidence type="ECO:0000256" key="1">
    <source>
        <dbReference type="ARBA" id="ARBA00005406"/>
    </source>
</evidence>
<dbReference type="Gene3D" id="3.40.50.720">
    <property type="entry name" value="NAD(P)-binding Rossmann-like Domain"/>
    <property type="match status" value="1"/>
</dbReference>
<keyword evidence="8" id="KW-1185">Reference proteome</keyword>
<evidence type="ECO:0000256" key="5">
    <source>
        <dbReference type="ARBA" id="ARBA00023027"/>
    </source>
</evidence>
<comment type="similarity">
    <text evidence="1">Belongs to the ADP-ribosyl cyclase family.</text>
</comment>
<sequence>MWEAFKNAFINKDPCNILPKDYELFINLSLHTIPPNKSLFWENNQLLVNTFAGRGRRYMSLGDTLFGFFGDFLNWCGQAGSTELDYESCPTTEECENNAVESFWRMASITYAQQSSGVIHVLLNGSSVGGAYPEPGFFADYEIPNLQKDKISQIVIWVVDDIKGPDRDSCGTHTVKKLENRLKTLGYDVTCTDNYKSVMFLLCLDYPDDSQCTLSSSAAAAQRGPISSNRGGSWDKFMFVSFVGFLLRFALVY</sequence>
<organism evidence="7 8">
    <name type="scientific">Calidris pygmaea</name>
    <name type="common">Spoon-billed sandpiper</name>
    <dbReference type="NCBI Taxonomy" id="425635"/>
    <lineage>
        <taxon>Eukaryota</taxon>
        <taxon>Metazoa</taxon>
        <taxon>Chordata</taxon>
        <taxon>Craniata</taxon>
        <taxon>Vertebrata</taxon>
        <taxon>Euteleostomi</taxon>
        <taxon>Archelosauria</taxon>
        <taxon>Archosauria</taxon>
        <taxon>Dinosauria</taxon>
        <taxon>Saurischia</taxon>
        <taxon>Theropoda</taxon>
        <taxon>Coelurosauria</taxon>
        <taxon>Aves</taxon>
        <taxon>Neognathae</taxon>
        <taxon>Neoaves</taxon>
        <taxon>Charadriiformes</taxon>
        <taxon>Scolopacidae</taxon>
        <taxon>Calidris</taxon>
    </lineage>
</organism>
<evidence type="ECO:0000256" key="4">
    <source>
        <dbReference type="ARBA" id="ARBA00022801"/>
    </source>
</evidence>